<keyword evidence="2" id="KW-0472">Membrane</keyword>
<dbReference type="RefSeq" id="WP_345017432.1">
    <property type="nucleotide sequence ID" value="NZ_BAAAZY010000018.1"/>
</dbReference>
<evidence type="ECO:0000256" key="2">
    <source>
        <dbReference type="SAM" id="Phobius"/>
    </source>
</evidence>
<protein>
    <recommendedName>
        <fullName evidence="5">DUF3040 domain-containing protein</fullName>
    </recommendedName>
</protein>
<sequence>MTKQQTAVEGGTRTVTAAREGHTRTARAGAEHVAPAAEGTPHRSDAPAGPASHAELTRFVDRYGDLIDDRVAEIVEEIVDEVLTAREARRRRLSGLRLCLVVAALCGVSVLLRETPYAVAAAWLAGAAICVRGCGS</sequence>
<feature type="transmembrane region" description="Helical" evidence="2">
    <location>
        <begin position="95"/>
        <end position="112"/>
    </location>
</feature>
<comment type="caution">
    <text evidence="3">The sequence shown here is derived from an EMBL/GenBank/DDBJ whole genome shotgun (WGS) entry which is preliminary data.</text>
</comment>
<accession>A0ABP7VWZ1</accession>
<keyword evidence="2" id="KW-1133">Transmembrane helix</keyword>
<reference evidence="4" key="1">
    <citation type="journal article" date="2019" name="Int. J. Syst. Evol. Microbiol.">
        <title>The Global Catalogue of Microorganisms (GCM) 10K type strain sequencing project: providing services to taxonomists for standard genome sequencing and annotation.</title>
        <authorList>
            <consortium name="The Broad Institute Genomics Platform"/>
            <consortium name="The Broad Institute Genome Sequencing Center for Infectious Disease"/>
            <person name="Wu L."/>
            <person name="Ma J."/>
        </authorList>
    </citation>
    <scope>NUCLEOTIDE SEQUENCE [LARGE SCALE GENOMIC DNA]</scope>
    <source>
        <strain evidence="4">JCM 16925</strain>
    </source>
</reference>
<evidence type="ECO:0008006" key="5">
    <source>
        <dbReference type="Google" id="ProtNLM"/>
    </source>
</evidence>
<keyword evidence="4" id="KW-1185">Reference proteome</keyword>
<organism evidence="3 4">
    <name type="scientific">Streptomyces shaanxiensis</name>
    <dbReference type="NCBI Taxonomy" id="653357"/>
    <lineage>
        <taxon>Bacteria</taxon>
        <taxon>Bacillati</taxon>
        <taxon>Actinomycetota</taxon>
        <taxon>Actinomycetes</taxon>
        <taxon>Kitasatosporales</taxon>
        <taxon>Streptomycetaceae</taxon>
        <taxon>Streptomyces</taxon>
    </lineage>
</organism>
<evidence type="ECO:0000313" key="4">
    <source>
        <dbReference type="Proteomes" id="UP001499984"/>
    </source>
</evidence>
<evidence type="ECO:0000313" key="3">
    <source>
        <dbReference type="EMBL" id="GAA4074757.1"/>
    </source>
</evidence>
<dbReference type="Proteomes" id="UP001499984">
    <property type="component" value="Unassembled WGS sequence"/>
</dbReference>
<feature type="transmembrane region" description="Helical" evidence="2">
    <location>
        <begin position="118"/>
        <end position="135"/>
    </location>
</feature>
<keyword evidence="2" id="KW-0812">Transmembrane</keyword>
<dbReference type="EMBL" id="BAAAZY010000018">
    <property type="protein sequence ID" value="GAA4074757.1"/>
    <property type="molecule type" value="Genomic_DNA"/>
</dbReference>
<gene>
    <name evidence="3" type="ORF">GCM10022233_60920</name>
</gene>
<name>A0ABP7VWZ1_9ACTN</name>
<evidence type="ECO:0000256" key="1">
    <source>
        <dbReference type="SAM" id="MobiDB-lite"/>
    </source>
</evidence>
<proteinExistence type="predicted"/>
<feature type="region of interest" description="Disordered" evidence="1">
    <location>
        <begin position="1"/>
        <end position="52"/>
    </location>
</feature>